<evidence type="ECO:0000313" key="1">
    <source>
        <dbReference type="Proteomes" id="UP000887565"/>
    </source>
</evidence>
<keyword evidence="1" id="KW-1185">Reference proteome</keyword>
<dbReference type="AlphaFoldDB" id="A0A915IHG4"/>
<proteinExistence type="predicted"/>
<protein>
    <submittedName>
        <fullName evidence="2">Uncharacterized protein</fullName>
    </submittedName>
</protein>
<reference evidence="2" key="1">
    <citation type="submission" date="2022-11" db="UniProtKB">
        <authorList>
            <consortium name="WormBaseParasite"/>
        </authorList>
    </citation>
    <scope>IDENTIFICATION</scope>
</reference>
<name>A0A915IHG4_ROMCU</name>
<evidence type="ECO:0000313" key="2">
    <source>
        <dbReference type="WBParaSite" id="nRc.2.0.1.t13520-RA"/>
    </source>
</evidence>
<dbReference type="WBParaSite" id="nRc.2.0.1.t13520-RA">
    <property type="protein sequence ID" value="nRc.2.0.1.t13520-RA"/>
    <property type="gene ID" value="nRc.2.0.1.g13520"/>
</dbReference>
<accession>A0A915IHG4</accession>
<organism evidence="1 2">
    <name type="scientific">Romanomermis culicivorax</name>
    <name type="common">Nematode worm</name>
    <dbReference type="NCBI Taxonomy" id="13658"/>
    <lineage>
        <taxon>Eukaryota</taxon>
        <taxon>Metazoa</taxon>
        <taxon>Ecdysozoa</taxon>
        <taxon>Nematoda</taxon>
        <taxon>Enoplea</taxon>
        <taxon>Dorylaimia</taxon>
        <taxon>Mermithida</taxon>
        <taxon>Mermithoidea</taxon>
        <taxon>Mermithidae</taxon>
        <taxon>Romanomermis</taxon>
    </lineage>
</organism>
<dbReference type="Proteomes" id="UP000887565">
    <property type="component" value="Unplaced"/>
</dbReference>
<sequence>MMPMADFTQMYRNGREGKYEKSVITFLIARLEPPNWEIAQMGIAQLGIRSYLKSAILGIAHMGIDP</sequence>